<dbReference type="SMART" id="SM00387">
    <property type="entry name" value="HATPase_c"/>
    <property type="match status" value="1"/>
</dbReference>
<sequence length="1506" mass="166236">MSAQAKLNIASIIGIKDGIYQVFALIDQNLEVYSQHPGKTDLIKDCRGYIHQLDGLLEMLGLTSITIVTGKMEQLVEALISKKIEPSPPVFDALKQSTKALLFYLNELIDGAEENPLRLFPAYRGLMQVYGFENAPESDLFFPRLAAAPALKAEAAAIDAAAAKILAKQLGAEYQAGLLKWLRDPSNQDGLRQMAAVADKIEAFPGTTDARAFWWVTAGFLEDLLQLDSSQIDLPVRRLCGKIEQTIRHLAAGTTGNTSMLMRELLYHIAHSESDSARINAIKHSYTWPGQTKDQDTPTFEQSETLRPILDRLRDTLMQANDIWREFCAGHQESLVTLLEYVDWLSHQARQTECAPLVKLIDAIGDTVTYLHDHPQETSEELAMEMATALLLVESIIDDFYKLPDDLPYQIDVIDSRLHGITTGDIQIGELPPAPTFKVLDGKTQEQELLAQVAQEILTNLAHIESILDKFFFEPAQRSELPLLPDLFKQVSGTLVMLDLERAHTLLHHCHGLVEKLSKPGYEIVETEQVLLVDGLSSLGFYIEALRSGQPDSEQIVEEAIKLFQIAANATNATHATPPLQTATQPAAVLNADTAPAAAVSDAIDPELLGIFLEEAGEVLAGIAGDVRKCRINPIDQEALASARRGFHTLKGSGRMVRLDDLSEVAWNLEQVLNLWLNEKRSASDPLLDLVDQTCQAYGGWCDDLREHGVAEVDADAILRAAQELLTRVKTVAVPLVPDEPVQTAQPEQLPHAAAPADRINPELLAVFLEETHDIIPRMGAKLRAWRMLPQDEDIHHALLRLLHTLKGSARMAGAMQLGELIHAMESHVETAFRERNISDAALDQLESEFDAISGEIEQLQRDESAATPASDALTAAAVAIAELAQPPAEATGLLQSKTLLRINSELIDRLVNDAGEASILRSKIEAQLNNFKQSLQDLTESTHRLHDQLREVEIQAETQMQSHLVHQQESEPAFDPLEFDRFSRFQELTRLMAESVDDIISVQKSLRTTQIAAEEAVAQQAVMNRQLQQSLLQIRTIPFSNYAERYYRIARQVAEDLGKKASLEIHGADVEIDRNVLEKINPPLEHLLRNAIAHGIEEPGERQRLGKSETGQVEIRLRQEGNEVTITLSDDGRGLNLPRIREEAQQLGLIRSDAVLGDDKVMSLIFMPGLSTTDSVTGIAGRGIGLDIVKNEITMLGGRISVESTPNQGTVFTINLPLTVSVAQTLMVRTGKQTYAIPAFIVEQQCEFDAETLQKIYQDHCVTLNGKTYPFAHLSHLLGESGVVPETAKRSQVLFLHSGTQHLAVHVDELLGSNEVVAKNIGAQLAQAPGVEGATITGDGEVILILNPVKLMQRSDVQQVLSTPVTALTPAKKKKTAAPPAVMVVDDSLTVRKVTCRLLEREGCDVLIAKNGAEAVDILQETIPDVMLIDLEMPKMNGFELIQKVRDNPATAHMPVIIISSRTAEKHRKIAKDLGVDVFLGKPYKEDELLDHLSDLIEKRKKWKP</sequence>
<gene>
    <name evidence="16" type="ORF">SAMN05216333_10410</name>
</gene>
<dbReference type="RefSeq" id="WP_090316603.1">
    <property type="nucleotide sequence ID" value="NZ_FNOE01000004.1"/>
</dbReference>
<dbReference type="EC" id="2.7.13.3" evidence="2"/>
<dbReference type="InterPro" id="IPR005467">
    <property type="entry name" value="His_kinase_dom"/>
</dbReference>
<reference evidence="17" key="1">
    <citation type="submission" date="2016-10" db="EMBL/GenBank/DDBJ databases">
        <authorList>
            <person name="Varghese N."/>
            <person name="Submissions S."/>
        </authorList>
    </citation>
    <scope>NUCLEOTIDE SEQUENCE [LARGE SCALE GENOMIC DNA]</scope>
    <source>
        <strain evidence="17">Nm76</strain>
    </source>
</reference>
<dbReference type="CDD" id="cd00088">
    <property type="entry name" value="HPT"/>
    <property type="match status" value="2"/>
</dbReference>
<dbReference type="PANTHER" id="PTHR43395:SF8">
    <property type="entry name" value="HISTIDINE KINASE"/>
    <property type="match status" value="1"/>
</dbReference>
<evidence type="ECO:0000256" key="4">
    <source>
        <dbReference type="ARBA" id="ARBA00022553"/>
    </source>
</evidence>
<dbReference type="Pfam" id="PF00072">
    <property type="entry name" value="Response_reg"/>
    <property type="match status" value="1"/>
</dbReference>
<dbReference type="Pfam" id="PF26379">
    <property type="entry name" value="FimL_2nd"/>
    <property type="match status" value="1"/>
</dbReference>
<evidence type="ECO:0000256" key="2">
    <source>
        <dbReference type="ARBA" id="ARBA00012438"/>
    </source>
</evidence>
<dbReference type="SMART" id="SM01231">
    <property type="entry name" value="H-kinase_dim"/>
    <property type="match status" value="1"/>
</dbReference>
<dbReference type="Pfam" id="PF01627">
    <property type="entry name" value="Hpt"/>
    <property type="match status" value="2"/>
</dbReference>
<dbReference type="PROSITE" id="PS50851">
    <property type="entry name" value="CHEW"/>
    <property type="match status" value="1"/>
</dbReference>
<dbReference type="GO" id="GO:0005737">
    <property type="term" value="C:cytoplasm"/>
    <property type="evidence" value="ECO:0007669"/>
    <property type="project" value="InterPro"/>
</dbReference>
<dbReference type="OrthoDB" id="9803176at2"/>
<dbReference type="Gene3D" id="1.20.120.160">
    <property type="entry name" value="HPT domain"/>
    <property type="match status" value="3"/>
</dbReference>
<feature type="modified residue" description="Phosphohistidine" evidence="9">
    <location>
        <position position="804"/>
    </location>
</feature>
<evidence type="ECO:0000256" key="11">
    <source>
        <dbReference type="SAM" id="Coils"/>
    </source>
</evidence>
<dbReference type="SUPFAM" id="SSF47226">
    <property type="entry name" value="Histidine-containing phosphotransfer domain, HPT domain"/>
    <property type="match status" value="4"/>
</dbReference>
<keyword evidence="7" id="KW-0902">Two-component regulatory system</keyword>
<keyword evidence="6 16" id="KW-0418">Kinase</keyword>
<name>A0A1H8LP06_9PROT</name>
<evidence type="ECO:0000256" key="10">
    <source>
        <dbReference type="PROSITE-ProRule" id="PRU00169"/>
    </source>
</evidence>
<dbReference type="InterPro" id="IPR004105">
    <property type="entry name" value="CheA-like_dim"/>
</dbReference>
<dbReference type="InterPro" id="IPR051315">
    <property type="entry name" value="Bact_Chemotaxis_CheA"/>
</dbReference>
<comment type="function">
    <text evidence="8">Involved in the transmission of sensory signals from the chemoreceptors to the flagellar motors. CheA is autophosphorylated; it can transfer its phosphate group to either CheB or CheY.</text>
</comment>
<dbReference type="CDD" id="cd17546">
    <property type="entry name" value="REC_hyHK_CKI1_RcsC-like"/>
    <property type="match status" value="1"/>
</dbReference>
<dbReference type="SUPFAM" id="SSF50341">
    <property type="entry name" value="CheW-like"/>
    <property type="match status" value="1"/>
</dbReference>
<keyword evidence="11" id="KW-0175">Coiled coil</keyword>
<evidence type="ECO:0000259" key="15">
    <source>
        <dbReference type="PROSITE" id="PS50894"/>
    </source>
</evidence>
<feature type="domain" description="HPt" evidence="15">
    <location>
        <begin position="757"/>
        <end position="860"/>
    </location>
</feature>
<dbReference type="FunFam" id="3.30.565.10:FF:000016">
    <property type="entry name" value="Chemotaxis protein CheA, putative"/>
    <property type="match status" value="1"/>
</dbReference>
<dbReference type="InterPro" id="IPR036641">
    <property type="entry name" value="HPT_dom_sf"/>
</dbReference>
<keyword evidence="5" id="KW-0808">Transferase</keyword>
<dbReference type="InterPro" id="IPR003594">
    <property type="entry name" value="HATPase_dom"/>
</dbReference>
<dbReference type="GO" id="GO:0000155">
    <property type="term" value="F:phosphorelay sensor kinase activity"/>
    <property type="evidence" value="ECO:0007669"/>
    <property type="project" value="InterPro"/>
</dbReference>
<dbReference type="InterPro" id="IPR036061">
    <property type="entry name" value="CheW-like_dom_sf"/>
</dbReference>
<evidence type="ECO:0000256" key="3">
    <source>
        <dbReference type="ARBA" id="ARBA00021495"/>
    </source>
</evidence>
<dbReference type="InterPro" id="IPR004358">
    <property type="entry name" value="Sig_transdc_His_kin-like_C"/>
</dbReference>
<dbReference type="Pfam" id="PF02518">
    <property type="entry name" value="HATPase_c"/>
    <property type="match status" value="1"/>
</dbReference>
<feature type="coiled-coil region" evidence="11">
    <location>
        <begin position="922"/>
        <end position="956"/>
    </location>
</feature>
<dbReference type="STRING" id="42354.SAMN05216333_10410"/>
<evidence type="ECO:0000256" key="6">
    <source>
        <dbReference type="ARBA" id="ARBA00022777"/>
    </source>
</evidence>
<feature type="domain" description="HPt" evidence="15">
    <location>
        <begin position="601"/>
        <end position="708"/>
    </location>
</feature>
<protein>
    <recommendedName>
        <fullName evidence="3">Chemotaxis protein CheA</fullName>
        <ecNumber evidence="2">2.7.13.3</ecNumber>
    </recommendedName>
</protein>
<dbReference type="PROSITE" id="PS50110">
    <property type="entry name" value="RESPONSE_REGULATORY"/>
    <property type="match status" value="1"/>
</dbReference>
<evidence type="ECO:0000256" key="8">
    <source>
        <dbReference type="ARBA" id="ARBA00035100"/>
    </source>
</evidence>
<feature type="domain" description="CheW-like" evidence="14">
    <location>
        <begin position="1223"/>
        <end position="1358"/>
    </location>
</feature>
<dbReference type="InterPro" id="IPR002545">
    <property type="entry name" value="CheW-lke_dom"/>
</dbReference>
<evidence type="ECO:0000256" key="5">
    <source>
        <dbReference type="ARBA" id="ARBA00022679"/>
    </source>
</evidence>
<dbReference type="EMBL" id="FODO01000004">
    <property type="protein sequence ID" value="SEO06845.1"/>
    <property type="molecule type" value="Genomic_DNA"/>
</dbReference>
<dbReference type="InterPro" id="IPR058661">
    <property type="entry name" value="FimL_2nd"/>
</dbReference>
<dbReference type="Gene3D" id="3.30.565.10">
    <property type="entry name" value="Histidine kinase-like ATPase, C-terminal domain"/>
    <property type="match status" value="1"/>
</dbReference>
<dbReference type="Gene3D" id="2.30.30.40">
    <property type="entry name" value="SH3 Domains"/>
    <property type="match status" value="1"/>
</dbReference>
<dbReference type="SMART" id="SM00073">
    <property type="entry name" value="HPT"/>
    <property type="match status" value="2"/>
</dbReference>
<dbReference type="InterPro" id="IPR008207">
    <property type="entry name" value="Sig_transdc_His_kin_Hpt_dom"/>
</dbReference>
<feature type="domain" description="Response regulatory" evidence="13">
    <location>
        <begin position="1382"/>
        <end position="1498"/>
    </location>
</feature>
<evidence type="ECO:0000256" key="9">
    <source>
        <dbReference type="PROSITE-ProRule" id="PRU00110"/>
    </source>
</evidence>
<feature type="modified residue" description="Phosphohistidine" evidence="9">
    <location>
        <position position="648"/>
    </location>
</feature>
<dbReference type="SUPFAM" id="SSF55874">
    <property type="entry name" value="ATPase domain of HSP90 chaperone/DNA topoisomerase II/histidine kinase"/>
    <property type="match status" value="1"/>
</dbReference>
<dbReference type="Proteomes" id="UP000198814">
    <property type="component" value="Unassembled WGS sequence"/>
</dbReference>
<dbReference type="SUPFAM" id="SSF52172">
    <property type="entry name" value="CheY-like"/>
    <property type="match status" value="1"/>
</dbReference>
<keyword evidence="4 10" id="KW-0597">Phosphoprotein</keyword>
<evidence type="ECO:0000259" key="14">
    <source>
        <dbReference type="PROSITE" id="PS50851"/>
    </source>
</evidence>
<dbReference type="SMART" id="SM00448">
    <property type="entry name" value="REC"/>
    <property type="match status" value="1"/>
</dbReference>
<proteinExistence type="predicted"/>
<feature type="modified residue" description="4-aspartylphosphate" evidence="10">
    <location>
        <position position="1431"/>
    </location>
</feature>
<organism evidence="16 17">
    <name type="scientific">Nitrosomonas oligotropha</name>
    <dbReference type="NCBI Taxonomy" id="42354"/>
    <lineage>
        <taxon>Bacteria</taxon>
        <taxon>Pseudomonadati</taxon>
        <taxon>Pseudomonadota</taxon>
        <taxon>Betaproteobacteria</taxon>
        <taxon>Nitrosomonadales</taxon>
        <taxon>Nitrosomonadaceae</taxon>
        <taxon>Nitrosomonas</taxon>
    </lineage>
</organism>
<evidence type="ECO:0000256" key="7">
    <source>
        <dbReference type="ARBA" id="ARBA00023012"/>
    </source>
</evidence>
<evidence type="ECO:0000259" key="12">
    <source>
        <dbReference type="PROSITE" id="PS50109"/>
    </source>
</evidence>
<dbReference type="InterPro" id="IPR036890">
    <property type="entry name" value="HATPase_C_sf"/>
</dbReference>
<dbReference type="InterPro" id="IPR011006">
    <property type="entry name" value="CheY-like_superfamily"/>
</dbReference>
<dbReference type="PRINTS" id="PR00344">
    <property type="entry name" value="BCTRLSENSOR"/>
</dbReference>
<dbReference type="PANTHER" id="PTHR43395">
    <property type="entry name" value="SENSOR HISTIDINE KINASE CHEA"/>
    <property type="match status" value="1"/>
</dbReference>
<evidence type="ECO:0000259" key="13">
    <source>
        <dbReference type="PROSITE" id="PS50110"/>
    </source>
</evidence>
<evidence type="ECO:0000313" key="16">
    <source>
        <dbReference type="EMBL" id="SEO06845.1"/>
    </source>
</evidence>
<dbReference type="PROSITE" id="PS50894">
    <property type="entry name" value="HPT"/>
    <property type="match status" value="2"/>
</dbReference>
<evidence type="ECO:0000313" key="17">
    <source>
        <dbReference type="Proteomes" id="UP000198814"/>
    </source>
</evidence>
<feature type="domain" description="Histidine kinase" evidence="12">
    <location>
        <begin position="1085"/>
        <end position="1221"/>
    </location>
</feature>
<keyword evidence="17" id="KW-1185">Reference proteome</keyword>
<dbReference type="Pfam" id="PF01584">
    <property type="entry name" value="CheW"/>
    <property type="match status" value="1"/>
</dbReference>
<dbReference type="PROSITE" id="PS50109">
    <property type="entry name" value="HIS_KIN"/>
    <property type="match status" value="1"/>
</dbReference>
<accession>A0A1H8LP06</accession>
<evidence type="ECO:0000256" key="1">
    <source>
        <dbReference type="ARBA" id="ARBA00000085"/>
    </source>
</evidence>
<dbReference type="InterPro" id="IPR001789">
    <property type="entry name" value="Sig_transdc_resp-reg_receiver"/>
</dbReference>
<dbReference type="Gene3D" id="3.40.50.2300">
    <property type="match status" value="1"/>
</dbReference>
<dbReference type="SMART" id="SM00260">
    <property type="entry name" value="CheW"/>
    <property type="match status" value="1"/>
</dbReference>
<dbReference type="GO" id="GO:0006935">
    <property type="term" value="P:chemotaxis"/>
    <property type="evidence" value="ECO:0007669"/>
    <property type="project" value="InterPro"/>
</dbReference>
<comment type="catalytic activity">
    <reaction evidence="1">
        <text>ATP + protein L-histidine = ADP + protein N-phospho-L-histidine.</text>
        <dbReference type="EC" id="2.7.13.3"/>
    </reaction>
</comment>